<dbReference type="Pfam" id="PF03691">
    <property type="entry name" value="UPF0167"/>
    <property type="match status" value="1"/>
</dbReference>
<accession>A0ABR4S3B5</accession>
<organism evidence="2 3">
    <name type="scientific">Streptomyces wadayamensis</name>
    <dbReference type="NCBI Taxonomy" id="141454"/>
    <lineage>
        <taxon>Bacteria</taxon>
        <taxon>Bacillati</taxon>
        <taxon>Actinomycetota</taxon>
        <taxon>Actinomycetes</taxon>
        <taxon>Kitasatosporales</taxon>
        <taxon>Streptomycetaceae</taxon>
        <taxon>Streptomyces</taxon>
    </lineage>
</organism>
<proteinExistence type="inferred from homology"/>
<evidence type="ECO:0000313" key="3">
    <source>
        <dbReference type="Proteomes" id="UP000027443"/>
    </source>
</evidence>
<name>A0ABR4S3B5_9ACTN</name>
<gene>
    <name evidence="2" type="ORF">DC60_28230</name>
</gene>
<keyword evidence="3" id="KW-1185">Reference proteome</keyword>
<evidence type="ECO:0000313" key="2">
    <source>
        <dbReference type="EMBL" id="KDR59690.1"/>
    </source>
</evidence>
<dbReference type="EMBL" id="JHDU01000072">
    <property type="protein sequence ID" value="KDR59690.1"/>
    <property type="molecule type" value="Genomic_DNA"/>
</dbReference>
<protein>
    <recommendedName>
        <fullName evidence="4">CbrC family protein</fullName>
    </recommendedName>
</protein>
<reference evidence="2 3" key="1">
    <citation type="submission" date="2014-03" db="EMBL/GenBank/DDBJ databases">
        <title>Genome Sequence of Streptomyces wadayamensis A23 strain, an endophytic actinobacteria from Citrus reticulata.</title>
        <authorList>
            <person name="de Oliveira L.G."/>
            <person name="Tormet G.D."/>
            <person name="Marcon J."/>
            <person name="Samborsky M."/>
            <person name="Araujo W.L."/>
            <person name="de Azevedo J.L."/>
        </authorList>
    </citation>
    <scope>NUCLEOTIDE SEQUENCE [LARGE SCALE GENOMIC DNA]</scope>
    <source>
        <strain evidence="2 3">A23</strain>
    </source>
</reference>
<sequence>MGSPGRAHEGAEAGATAETGLPYFRYHPDPVATGSVRASTRACACCGRARGWIYTATFYSAQEIDGPFCPWCIADGSAADRFTGEFTDSYGLDGVSRAVLHEVTRRTPGFSAWQDPHWLVHCRDAAAFLGEADYPQLARHPEALAALRSTLRLDGRHDENQLEHFLTHLGQGSTIALLFRCTVCATELAYADAS</sequence>
<comment type="caution">
    <text evidence="2">The sequence shown here is derived from an EMBL/GenBank/DDBJ whole genome shotgun (WGS) entry which is preliminary data.</text>
</comment>
<comment type="similarity">
    <text evidence="1">Belongs to the UPF0167 family.</text>
</comment>
<evidence type="ECO:0008006" key="4">
    <source>
        <dbReference type="Google" id="ProtNLM"/>
    </source>
</evidence>
<evidence type="ECO:0000256" key="1">
    <source>
        <dbReference type="ARBA" id="ARBA00008525"/>
    </source>
</evidence>
<dbReference type="Proteomes" id="UP000027443">
    <property type="component" value="Unassembled WGS sequence"/>
</dbReference>
<dbReference type="InterPro" id="IPR005363">
    <property type="entry name" value="UPF0167"/>
</dbReference>
<dbReference type="RefSeq" id="WP_049978995.1">
    <property type="nucleotide sequence ID" value="NZ_JHDU01000072.1"/>
</dbReference>